<reference evidence="2 3" key="2">
    <citation type="journal article" date="2021" name="Curr. Genet.">
        <title>Genetic response to nitrogen starvation in the aggressive Eucalyptus foliar pathogen Teratosphaeria destructans.</title>
        <authorList>
            <person name="Havenga M."/>
            <person name="Wingfield B.D."/>
            <person name="Wingfield M.J."/>
            <person name="Dreyer L.L."/>
            <person name="Roets F."/>
            <person name="Aylward J."/>
        </authorList>
    </citation>
    <scope>NUCLEOTIDE SEQUENCE [LARGE SCALE GENOMIC DNA]</scope>
    <source>
        <strain evidence="2">CMW44962</strain>
    </source>
</reference>
<gene>
    <name evidence="2" type="ORF">Tdes44962_MAKER08754</name>
</gene>
<evidence type="ECO:0000313" key="3">
    <source>
        <dbReference type="Proteomes" id="UP001138500"/>
    </source>
</evidence>
<keyword evidence="1" id="KW-0732">Signal</keyword>
<dbReference type="EMBL" id="RIBY02001057">
    <property type="protein sequence ID" value="KAH9833620.1"/>
    <property type="molecule type" value="Genomic_DNA"/>
</dbReference>
<accession>A0A9W7SW17</accession>
<comment type="caution">
    <text evidence="2">The sequence shown here is derived from an EMBL/GenBank/DDBJ whole genome shotgun (WGS) entry which is preliminary data.</text>
</comment>
<feature type="chain" id="PRO_5040727211" description="Apple domain-containing protein" evidence="1">
    <location>
        <begin position="19"/>
        <end position="158"/>
    </location>
</feature>
<protein>
    <recommendedName>
        <fullName evidence="4">Apple domain-containing protein</fullName>
    </recommendedName>
</protein>
<sequence>MHLPSLTTSTTLFSLALAAALPSHPKRAGGPIPVPIPSNCTLANPLPNATNATNNNQISGYRPSTIFAATHSIYSSYFDAFLNQSAEWQQCLEQCYGYEGCKAAILAYEVAVPEGYYGGPGGELATACLMYDKFIETQDFVLAKEGRWVNETAQNIVC</sequence>
<dbReference type="OrthoDB" id="3938895at2759"/>
<evidence type="ECO:0008006" key="4">
    <source>
        <dbReference type="Google" id="ProtNLM"/>
    </source>
</evidence>
<name>A0A9W7SW17_9PEZI</name>
<evidence type="ECO:0000256" key="1">
    <source>
        <dbReference type="SAM" id="SignalP"/>
    </source>
</evidence>
<dbReference type="Proteomes" id="UP001138500">
    <property type="component" value="Unassembled WGS sequence"/>
</dbReference>
<proteinExistence type="predicted"/>
<keyword evidence="3" id="KW-1185">Reference proteome</keyword>
<dbReference type="AlphaFoldDB" id="A0A9W7SW17"/>
<organism evidence="2 3">
    <name type="scientific">Teratosphaeria destructans</name>
    <dbReference type="NCBI Taxonomy" id="418781"/>
    <lineage>
        <taxon>Eukaryota</taxon>
        <taxon>Fungi</taxon>
        <taxon>Dikarya</taxon>
        <taxon>Ascomycota</taxon>
        <taxon>Pezizomycotina</taxon>
        <taxon>Dothideomycetes</taxon>
        <taxon>Dothideomycetidae</taxon>
        <taxon>Mycosphaerellales</taxon>
        <taxon>Teratosphaeriaceae</taxon>
        <taxon>Teratosphaeria</taxon>
    </lineage>
</organism>
<reference evidence="2 3" key="1">
    <citation type="journal article" date="2018" name="IMA Fungus">
        <title>IMA Genome-F 10: Nine draft genome sequences of Claviceps purpurea s.lat., including C. arundinis, C. humidiphila, and C. cf. spartinae, pseudomolecules for the pitch canker pathogen Fusarium circinatum, draft genome of Davidsoniella eucalypti, Grosmannia galeiformis, Quambalaria eucalypti, and Teratosphaeria destructans.</title>
        <authorList>
            <person name="Wingfield B.D."/>
            <person name="Liu M."/>
            <person name="Nguyen H.D."/>
            <person name="Lane F.A."/>
            <person name="Morgan S.W."/>
            <person name="De Vos L."/>
            <person name="Wilken P.M."/>
            <person name="Duong T.A."/>
            <person name="Aylward J."/>
            <person name="Coetzee M.P."/>
            <person name="Dadej K."/>
            <person name="De Beer Z.W."/>
            <person name="Findlay W."/>
            <person name="Havenga M."/>
            <person name="Kolarik M."/>
            <person name="Menzies J.G."/>
            <person name="Naidoo K."/>
            <person name="Pochopski O."/>
            <person name="Shoukouhi P."/>
            <person name="Santana Q.C."/>
            <person name="Seifert K.A."/>
            <person name="Soal N."/>
            <person name="Steenkamp E.T."/>
            <person name="Tatham C.T."/>
            <person name="van der Nest M.A."/>
            <person name="Wingfield M.J."/>
        </authorList>
    </citation>
    <scope>NUCLEOTIDE SEQUENCE [LARGE SCALE GENOMIC DNA]</scope>
    <source>
        <strain evidence="2">CMW44962</strain>
    </source>
</reference>
<evidence type="ECO:0000313" key="2">
    <source>
        <dbReference type="EMBL" id="KAH9833620.1"/>
    </source>
</evidence>
<feature type="signal peptide" evidence="1">
    <location>
        <begin position="1"/>
        <end position="18"/>
    </location>
</feature>